<comment type="caution">
    <text evidence="5">The sequence shown here is derived from an EMBL/GenBank/DDBJ whole genome shotgun (WGS) entry which is preliminary data.</text>
</comment>
<dbReference type="PANTHER" id="PTHR40094:SF1">
    <property type="entry name" value="UBIQUITIN DOMAIN-CONTAINING PROTEIN"/>
    <property type="match status" value="1"/>
</dbReference>
<proteinExistence type="inferred from homology"/>
<dbReference type="SMART" id="SM01359">
    <property type="entry name" value="A2M_N_2"/>
    <property type="match status" value="1"/>
</dbReference>
<dbReference type="InterPro" id="IPR008930">
    <property type="entry name" value="Terpenoid_cyclase/PrenylTrfase"/>
</dbReference>
<dbReference type="Pfam" id="PF00207">
    <property type="entry name" value="A2M"/>
    <property type="match status" value="1"/>
</dbReference>
<dbReference type="Pfam" id="PF07703">
    <property type="entry name" value="A2M_BRD"/>
    <property type="match status" value="1"/>
</dbReference>
<feature type="domain" description="Alpha-2-macroglobulin" evidence="4">
    <location>
        <begin position="871"/>
        <end position="962"/>
    </location>
</feature>
<evidence type="ECO:0000259" key="3">
    <source>
        <dbReference type="SMART" id="SM01359"/>
    </source>
</evidence>
<feature type="signal peptide" evidence="2">
    <location>
        <begin position="1"/>
        <end position="38"/>
    </location>
</feature>
<dbReference type="EMBL" id="JAOVKC010000001">
    <property type="protein sequence ID" value="MCV5620386.1"/>
    <property type="molecule type" value="Genomic_DNA"/>
</dbReference>
<dbReference type="Gene3D" id="2.60.40.1930">
    <property type="match status" value="1"/>
</dbReference>
<evidence type="ECO:0000313" key="5">
    <source>
        <dbReference type="EMBL" id="MCV5620386.1"/>
    </source>
</evidence>
<dbReference type="InterPro" id="IPR011625">
    <property type="entry name" value="A2M_N_BRD"/>
</dbReference>
<organism evidence="5 6">
    <name type="scientific">Escherichia coli</name>
    <dbReference type="NCBI Taxonomy" id="562"/>
    <lineage>
        <taxon>Bacteria</taxon>
        <taxon>Pseudomonadati</taxon>
        <taxon>Pseudomonadota</taxon>
        <taxon>Gammaproteobacteria</taxon>
        <taxon>Enterobacterales</taxon>
        <taxon>Enterobacteriaceae</taxon>
        <taxon>Escherichia</taxon>
    </lineage>
</organism>
<dbReference type="InterPro" id="IPR013783">
    <property type="entry name" value="Ig-like_fold"/>
</dbReference>
<dbReference type="CDD" id="cd00146">
    <property type="entry name" value="PKD"/>
    <property type="match status" value="1"/>
</dbReference>
<feature type="domain" description="Alpha-2-macroglobulin bait region" evidence="3">
    <location>
        <begin position="660"/>
        <end position="806"/>
    </location>
</feature>
<dbReference type="Gene3D" id="2.60.40.10">
    <property type="entry name" value="Immunoglobulins"/>
    <property type="match status" value="1"/>
</dbReference>
<dbReference type="InterPro" id="IPR002890">
    <property type="entry name" value="MG2"/>
</dbReference>
<name>A0AAP2ZTL9_ECOLX</name>
<reference evidence="5" key="1">
    <citation type="submission" date="2023-06" db="EMBL/GenBank/DDBJ databases">
        <title>Deciphering the underlying mechanisms mediating the transmission of blaNDM gene from human to animals in China.</title>
        <authorList>
            <person name="Chen K."/>
            <person name="Chen S."/>
        </authorList>
    </citation>
    <scope>NUCLEOTIDE SEQUENCE</scope>
    <source>
        <strain evidence="5">1199</strain>
    </source>
</reference>
<dbReference type="GO" id="GO:0004866">
    <property type="term" value="F:endopeptidase inhibitor activity"/>
    <property type="evidence" value="ECO:0007669"/>
    <property type="project" value="InterPro"/>
</dbReference>
<dbReference type="InterPro" id="IPR001599">
    <property type="entry name" value="Macroglobln_a2"/>
</dbReference>
<keyword evidence="2" id="KW-0732">Signal</keyword>
<dbReference type="SMART" id="SM01360">
    <property type="entry name" value="A2M"/>
    <property type="match status" value="1"/>
</dbReference>
<evidence type="ECO:0000259" key="4">
    <source>
        <dbReference type="SMART" id="SM01360"/>
    </source>
</evidence>
<dbReference type="InterPro" id="IPR051802">
    <property type="entry name" value="YfhM-like"/>
</dbReference>
<accession>A0AAP2ZTL9</accession>
<dbReference type="Pfam" id="PF01835">
    <property type="entry name" value="MG2"/>
    <property type="match status" value="1"/>
</dbReference>
<evidence type="ECO:0000313" key="6">
    <source>
        <dbReference type="Proteomes" id="UP001208624"/>
    </source>
</evidence>
<feature type="chain" id="PRO_5042921194" evidence="2">
    <location>
        <begin position="39"/>
        <end position="1545"/>
    </location>
</feature>
<dbReference type="Proteomes" id="UP001208624">
    <property type="component" value="Unassembled WGS sequence"/>
</dbReference>
<evidence type="ECO:0000256" key="1">
    <source>
        <dbReference type="ARBA" id="ARBA00010556"/>
    </source>
</evidence>
<evidence type="ECO:0000256" key="2">
    <source>
        <dbReference type="SAM" id="SignalP"/>
    </source>
</evidence>
<dbReference type="PANTHER" id="PTHR40094">
    <property type="entry name" value="ALPHA-2-MACROGLOBULIN HOMOLOG"/>
    <property type="match status" value="1"/>
</dbReference>
<protein>
    <submittedName>
        <fullName evidence="5">Alpha-2-macroglobulin family protein</fullName>
    </submittedName>
</protein>
<gene>
    <name evidence="5" type="ORF">OFN31_01125</name>
</gene>
<comment type="similarity">
    <text evidence="1">Belongs to the protease inhibitor I39 (alpha-2-macroglobulin) family. Bacterial alpha-2-macroglobulin subfamily.</text>
</comment>
<sequence length="1545" mass="171038">MDTQRFQSQFHWHLSFKFSGAIAACLSLSLVGTGLANADDSLPSSNYAPPAGGTFFLLADSSFSSSEEAKVRLEAPGRDYRRYQMEEYGGVDVRLYRIPDPMAFLRQQKNLHRIVVQPQYLGDGLNNTLTWLWDNWYGKSRRVMQRTFSSQSRQNVTQALPELHLGNAIIKPSRYVQNNQFSPLKKYPLVEQFRYPLWQAKPVEPQQGVKLEGASSNFISPQPGNIYIPLGQQEPGLYLVEAMVGGYRATTVVFVSDTVALSKVSGNELLVWTAGKKQGEAKPGSEILWTDGLGVMTRGVTDDSGTLQLQHISPERSYILGKDAEGGVFVSENFFYESEIYNTRLYIFTDRPLYRAGDRVDVKVMGREFHDPLHSSPIVSAPAKLSVLDANGSLLQTVNVTLDARNGGQGSFRLPENAVAGGYELRLAYRNQVYSSSFRVANYIKPHFEIGLALDKKEFKTGEAVSGKLQLLYPDGEPVKDARVQLSLRAQQLSMVGNDLRYAGRFPVSLEGSETVSDASGHVALNLPAADKPSRYLLTVSASDGAAYRVTTTKEILIERGLAHYSLSTAAQYSNSGESVVFRYAALESSKQVPVTYEWLRLEDRTSHSGELPSGGKSFTVNFAKPGNYNLTLRDKDGLILAGLSHAVSGKGSTAHTGTVDIVADKTLYQPGETAKMLITFPEPIDEALLTLERDRVEQQSLLSHPANWLTLQRLNDTQYEARVPVSNSFAPNITFSVLYTRNGQYSFQNAGIKVAVPQLDIRVKTDKTHYQPGELVNVELTSSLKGKPVSAQLTVGVVDEMIYALQPEIAPNIGKFFYPLGRNNVRTCSSLSFISYDQALSSEPVAPGATNRSERRVKMLERPRREEVDTAAWMPSLTTDKQGKAYFTFLMPDSLTRWRITARGMNGDGLVGQGRAYLRSEKNLYMKWSMPTVYRVGDKPAAGLFIFSQQDNEPVALVTKFAGAEMRQTLTLHKGANYISLTLHKGANYISLTQNIQQSGLLSAELQQNGQVQDSISTKLSFVDNSWPVEQQKNVMLGGGENALMLPEQASNIRLQSSETPQEIFRNNLDALVDGPWGGVINTGSRLIPLSLAWRSLADHQSAAANDIRQMIQDNRLRLMQLAGPGARFTWWGEDGNGDAFLTAWAWYADWQASQALGVTQQPEYWQHMLDSYAEQADNMPLLHRALVLAWAQEMNLPCKTLLKGLDEAIARRGTKDEDFSEEDIRDINDSLILDTPESPLADAVANVLTMTLLKKAQLKSTVMPQVQQYAWDKAANSNQPLAHTVVLLNSGGDATQTAAILSGLTAEQSTIERALAMNWLAKYMATMPPVVLPAPAGAWAKHKLTGGGEDWRWVGQGVPDILSFGDELSPQNVQVRWREPAKMAQQSNIPVTVERQLYRLIPGEEEMSFILQPVTSNEIDSDALYLDEITLTSEQDAVLRYGQVEVPLPPGADVERTTWGISVNKPNAAKQQGQLLEKARNEMGELAYMVPVKELTGTVTFRHLLRFSQKGQFVLPPARYVRSYAPAQQSVAAGSEWTGMQVK</sequence>
<dbReference type="SUPFAM" id="SSF48239">
    <property type="entry name" value="Terpenoid cyclases/Protein prenyltransferases"/>
    <property type="match status" value="1"/>
</dbReference>